<keyword evidence="1" id="KW-0812">Transmembrane</keyword>
<keyword evidence="1" id="KW-0472">Membrane</keyword>
<evidence type="ECO:0000313" key="3">
    <source>
        <dbReference type="Proteomes" id="UP000610966"/>
    </source>
</evidence>
<organism evidence="2 3">
    <name type="scientific">Sphaerimonospora thailandensis</name>
    <dbReference type="NCBI Taxonomy" id="795644"/>
    <lineage>
        <taxon>Bacteria</taxon>
        <taxon>Bacillati</taxon>
        <taxon>Actinomycetota</taxon>
        <taxon>Actinomycetes</taxon>
        <taxon>Streptosporangiales</taxon>
        <taxon>Streptosporangiaceae</taxon>
        <taxon>Sphaerimonospora</taxon>
    </lineage>
</organism>
<feature type="transmembrane region" description="Helical" evidence="1">
    <location>
        <begin position="230"/>
        <end position="253"/>
    </location>
</feature>
<gene>
    <name evidence="2" type="ORF">Mth01_40780</name>
</gene>
<dbReference type="Proteomes" id="UP000610966">
    <property type="component" value="Unassembled WGS sequence"/>
</dbReference>
<dbReference type="RefSeq" id="WP_204017506.1">
    <property type="nucleotide sequence ID" value="NZ_BOOG01000040.1"/>
</dbReference>
<feature type="transmembrane region" description="Helical" evidence="1">
    <location>
        <begin position="106"/>
        <end position="131"/>
    </location>
</feature>
<keyword evidence="1" id="KW-1133">Transmembrane helix</keyword>
<feature type="transmembrane region" description="Helical" evidence="1">
    <location>
        <begin position="151"/>
        <end position="173"/>
    </location>
</feature>
<evidence type="ECO:0000256" key="1">
    <source>
        <dbReference type="SAM" id="Phobius"/>
    </source>
</evidence>
<reference evidence="2" key="1">
    <citation type="submission" date="2021-01" db="EMBL/GenBank/DDBJ databases">
        <title>Whole genome shotgun sequence of Sphaerimonospora thailandensis NBRC 107569.</title>
        <authorList>
            <person name="Komaki H."/>
            <person name="Tamura T."/>
        </authorList>
    </citation>
    <scope>NUCLEOTIDE SEQUENCE</scope>
    <source>
        <strain evidence="2">NBRC 107569</strain>
    </source>
</reference>
<proteinExistence type="predicted"/>
<keyword evidence="3" id="KW-1185">Reference proteome</keyword>
<protein>
    <submittedName>
        <fullName evidence="2">ABC transporter permease</fullName>
    </submittedName>
</protein>
<accession>A0A8J3W145</accession>
<dbReference type="AlphaFoldDB" id="A0A8J3W145"/>
<dbReference type="EMBL" id="BOOG01000040">
    <property type="protein sequence ID" value="GIH71825.1"/>
    <property type="molecule type" value="Genomic_DNA"/>
</dbReference>
<sequence length="260" mass="26965">MIDALAAEWLKIRTVRSTLIVLVVLAVFVGLMALLAWYAAAAWDAMTPEQRSHMAVSDLPPLAEWVASLALAVLGVLTITGEYGTGMIRTTFAAMPTRGAVLTAKAGVVAAVAYVTGLAAVVATFSVTRLIMGGRPIPGQSPEPLSDRLPLFLAMAFSITMFALLGLFLGAITRSAAGSIAILVAVWHLVPIVVSHLPAPWDERIGSLMPAALAGQLAGVGNPDSVYGSLLPPLVALAVMAAYVAVPYGLAALRLNRGDA</sequence>
<name>A0A8J3W145_9ACTN</name>
<feature type="transmembrane region" description="Helical" evidence="1">
    <location>
        <begin position="180"/>
        <end position="199"/>
    </location>
</feature>
<evidence type="ECO:0000313" key="2">
    <source>
        <dbReference type="EMBL" id="GIH71825.1"/>
    </source>
</evidence>
<comment type="caution">
    <text evidence="2">The sequence shown here is derived from an EMBL/GenBank/DDBJ whole genome shotgun (WGS) entry which is preliminary data.</text>
</comment>
<feature type="transmembrane region" description="Helical" evidence="1">
    <location>
        <begin position="63"/>
        <end position="85"/>
    </location>
</feature>
<feature type="transmembrane region" description="Helical" evidence="1">
    <location>
        <begin position="19"/>
        <end position="43"/>
    </location>
</feature>